<evidence type="ECO:0000259" key="4">
    <source>
        <dbReference type="PROSITE" id="PS01124"/>
    </source>
</evidence>
<keyword evidence="1" id="KW-0805">Transcription regulation</keyword>
<keyword evidence="3" id="KW-0804">Transcription</keyword>
<keyword evidence="6" id="KW-1185">Reference proteome</keyword>
<evidence type="ECO:0000313" key="5">
    <source>
        <dbReference type="EMBL" id="NEZ54430.1"/>
    </source>
</evidence>
<dbReference type="InterPro" id="IPR018060">
    <property type="entry name" value="HTH_AraC"/>
</dbReference>
<reference evidence="5 6" key="1">
    <citation type="journal article" date="2020" name="Microb. Ecol.">
        <title>Ecogenomics of the Marine Benthic Filamentous Cyanobacterium Adonisia.</title>
        <authorList>
            <person name="Walter J.M."/>
            <person name="Coutinho F.H."/>
            <person name="Leomil L."/>
            <person name="Hargreaves P.I."/>
            <person name="Campeao M.E."/>
            <person name="Vieira V.V."/>
            <person name="Silva B.S."/>
            <person name="Fistarol G.O."/>
            <person name="Salomon P.S."/>
            <person name="Sawabe T."/>
            <person name="Mino S."/>
            <person name="Hosokawa M."/>
            <person name="Miyashita H."/>
            <person name="Maruyama F."/>
            <person name="van Verk M.C."/>
            <person name="Dutilh B.E."/>
            <person name="Thompson C.C."/>
            <person name="Thompson F.L."/>
        </authorList>
    </citation>
    <scope>NUCLEOTIDE SEQUENCE [LARGE SCALE GENOMIC DNA]</scope>
    <source>
        <strain evidence="5 6">CCMR0081</strain>
    </source>
</reference>
<organism evidence="5 6">
    <name type="scientific">Adonisia turfae CCMR0081</name>
    <dbReference type="NCBI Taxonomy" id="2292702"/>
    <lineage>
        <taxon>Bacteria</taxon>
        <taxon>Bacillati</taxon>
        <taxon>Cyanobacteriota</taxon>
        <taxon>Adonisia</taxon>
        <taxon>Adonisia turfae</taxon>
    </lineage>
</organism>
<dbReference type="PANTHER" id="PTHR46796:SF6">
    <property type="entry name" value="ARAC SUBFAMILY"/>
    <property type="match status" value="1"/>
</dbReference>
<gene>
    <name evidence="5" type="ORF">DXZ20_01690</name>
</gene>
<dbReference type="Pfam" id="PF12833">
    <property type="entry name" value="HTH_18"/>
    <property type="match status" value="1"/>
</dbReference>
<dbReference type="SMART" id="SM00342">
    <property type="entry name" value="HTH_ARAC"/>
    <property type="match status" value="1"/>
</dbReference>
<proteinExistence type="predicted"/>
<dbReference type="SUPFAM" id="SSF46689">
    <property type="entry name" value="Homeodomain-like"/>
    <property type="match status" value="2"/>
</dbReference>
<feature type="domain" description="HTH araC/xylS-type" evidence="4">
    <location>
        <begin position="211"/>
        <end position="309"/>
    </location>
</feature>
<dbReference type="AlphaFoldDB" id="A0A6M0REV5"/>
<comment type="caution">
    <text evidence="5">The sequence shown here is derived from an EMBL/GenBank/DDBJ whole genome shotgun (WGS) entry which is preliminary data.</text>
</comment>
<dbReference type="InterPro" id="IPR009057">
    <property type="entry name" value="Homeodomain-like_sf"/>
</dbReference>
<evidence type="ECO:0000256" key="1">
    <source>
        <dbReference type="ARBA" id="ARBA00023015"/>
    </source>
</evidence>
<dbReference type="GO" id="GO:0043565">
    <property type="term" value="F:sequence-specific DNA binding"/>
    <property type="evidence" value="ECO:0007669"/>
    <property type="project" value="InterPro"/>
</dbReference>
<sequence length="309" mass="34854">MKSDERDIAIISHNKDIAITPKVEESSPEDLNKSTILSNYQVNGEGIGVEILNLPQGEVHQEIILDNYTIGINLGQSHRIEQITDGKYEEAQIFTGGIGIFPFQLPMWSCWDKDLHHLYLHLDPTLLSGHSQALLDDDKIELMYSVASIEDLLIQQIGLAIKNELMYNRTGSRVYVQSMADALAVHLLQNYSTRTKPIKPYSGGLSPHKLKLVKELIHDNLERELSLDELAKVARLSRYHFARAFKQSMGITPHQYIIQQRVECAKQLLLEGEMMIANIAISCGFTHQSHLNRHFKGLTGVTPKKFGSS</sequence>
<evidence type="ECO:0000256" key="2">
    <source>
        <dbReference type="ARBA" id="ARBA00023125"/>
    </source>
</evidence>
<evidence type="ECO:0000256" key="3">
    <source>
        <dbReference type="ARBA" id="ARBA00023163"/>
    </source>
</evidence>
<dbReference type="PROSITE" id="PS01124">
    <property type="entry name" value="HTH_ARAC_FAMILY_2"/>
    <property type="match status" value="1"/>
</dbReference>
<dbReference type="Proteomes" id="UP000481033">
    <property type="component" value="Unassembled WGS sequence"/>
</dbReference>
<keyword evidence="2" id="KW-0238">DNA-binding</keyword>
<dbReference type="InterPro" id="IPR050204">
    <property type="entry name" value="AraC_XylS_family_regulators"/>
</dbReference>
<accession>A0A6M0REV5</accession>
<dbReference type="RefSeq" id="WP_163696020.1">
    <property type="nucleotide sequence ID" value="NZ_QXHD01000003.1"/>
</dbReference>
<evidence type="ECO:0000313" key="6">
    <source>
        <dbReference type="Proteomes" id="UP000481033"/>
    </source>
</evidence>
<dbReference type="PANTHER" id="PTHR46796">
    <property type="entry name" value="HTH-TYPE TRANSCRIPTIONAL ACTIVATOR RHAS-RELATED"/>
    <property type="match status" value="1"/>
</dbReference>
<dbReference type="GO" id="GO:0003700">
    <property type="term" value="F:DNA-binding transcription factor activity"/>
    <property type="evidence" value="ECO:0007669"/>
    <property type="project" value="InterPro"/>
</dbReference>
<dbReference type="Gene3D" id="1.10.10.60">
    <property type="entry name" value="Homeodomain-like"/>
    <property type="match status" value="2"/>
</dbReference>
<dbReference type="EMBL" id="QXHD01000003">
    <property type="protein sequence ID" value="NEZ54430.1"/>
    <property type="molecule type" value="Genomic_DNA"/>
</dbReference>
<name>A0A6M0REV5_9CYAN</name>
<protein>
    <submittedName>
        <fullName evidence="5">AraC family transcriptional regulator</fullName>
    </submittedName>
</protein>